<protein>
    <recommendedName>
        <fullName evidence="3">Phosphoglycerate mutase</fullName>
    </recommendedName>
</protein>
<sequence length="75" mass="8894">MKPENNSETYVDDKAEIHFRRAKKALLKYSNYKKIIVVTHGIVIRRFSFEPNIPFCGILEIDFDESFKCTEFQAY</sequence>
<evidence type="ECO:0000313" key="1">
    <source>
        <dbReference type="EMBL" id="BCN30853.1"/>
    </source>
</evidence>
<proteinExistence type="predicted"/>
<name>A0A7R7ELA4_9FIRM</name>
<evidence type="ECO:0008006" key="3">
    <source>
        <dbReference type="Google" id="ProtNLM"/>
    </source>
</evidence>
<gene>
    <name evidence="1" type="ORF">bsdtb5_21480</name>
</gene>
<keyword evidence="2" id="KW-1185">Reference proteome</keyword>
<dbReference type="SUPFAM" id="SSF53254">
    <property type="entry name" value="Phosphoglycerate mutase-like"/>
    <property type="match status" value="1"/>
</dbReference>
<evidence type="ECO:0000313" key="2">
    <source>
        <dbReference type="Proteomes" id="UP000595897"/>
    </source>
</evidence>
<organism evidence="1 2">
    <name type="scientific">Anaeromicropila herbilytica</name>
    <dbReference type="NCBI Taxonomy" id="2785025"/>
    <lineage>
        <taxon>Bacteria</taxon>
        <taxon>Bacillati</taxon>
        <taxon>Bacillota</taxon>
        <taxon>Clostridia</taxon>
        <taxon>Lachnospirales</taxon>
        <taxon>Lachnospiraceae</taxon>
        <taxon>Anaeromicropila</taxon>
    </lineage>
</organism>
<accession>A0A7R7ELA4</accession>
<dbReference type="AlphaFoldDB" id="A0A7R7ELA4"/>
<dbReference type="Proteomes" id="UP000595897">
    <property type="component" value="Chromosome"/>
</dbReference>
<dbReference type="EMBL" id="AP024169">
    <property type="protein sequence ID" value="BCN30853.1"/>
    <property type="molecule type" value="Genomic_DNA"/>
</dbReference>
<dbReference type="InterPro" id="IPR029033">
    <property type="entry name" value="His_PPase_superfam"/>
</dbReference>
<reference evidence="1 2" key="1">
    <citation type="submission" date="2020-11" db="EMBL/GenBank/DDBJ databases">
        <title>Draft genome sequencing of a Lachnospiraceae strain isolated from anoxic soil subjected to BSD treatment.</title>
        <authorList>
            <person name="Uek A."/>
            <person name="Tonouchi A."/>
        </authorList>
    </citation>
    <scope>NUCLEOTIDE SEQUENCE [LARGE SCALE GENOMIC DNA]</scope>
    <source>
        <strain evidence="1 2">TB5</strain>
    </source>
</reference>
<dbReference type="KEGG" id="ahb:bsdtb5_21480"/>